<keyword evidence="3" id="KW-1185">Reference proteome</keyword>
<reference evidence="2 3" key="1">
    <citation type="submission" date="2013-11" db="EMBL/GenBank/DDBJ databases">
        <title>Draft genome of the bovine lungworm Dictyocaulus viviparus.</title>
        <authorList>
            <person name="Mitreva M."/>
        </authorList>
    </citation>
    <scope>NUCLEOTIDE SEQUENCE [LARGE SCALE GENOMIC DNA]</scope>
    <source>
        <strain evidence="2 3">HannoverDv2000</strain>
    </source>
</reference>
<evidence type="ECO:0000313" key="3">
    <source>
        <dbReference type="Proteomes" id="UP000053766"/>
    </source>
</evidence>
<gene>
    <name evidence="2" type="ORF">DICVIV_12682</name>
</gene>
<feature type="compositionally biased region" description="Basic and acidic residues" evidence="1">
    <location>
        <begin position="27"/>
        <end position="49"/>
    </location>
</feature>
<feature type="compositionally biased region" description="Basic residues" evidence="1">
    <location>
        <begin position="13"/>
        <end position="24"/>
    </location>
</feature>
<name>A0A0D8XG44_DICVI</name>
<protein>
    <submittedName>
        <fullName evidence="2">Uncharacterized protein</fullName>
    </submittedName>
</protein>
<feature type="compositionally biased region" description="Basic and acidic residues" evidence="1">
    <location>
        <begin position="1"/>
        <end position="12"/>
    </location>
</feature>
<proteinExistence type="predicted"/>
<sequence length="188" mass="20912">MGVKDSQKESPRKKSATGKQKHFKSPLNRDQRKKNESKNIAKRLEDNVKNLKNKYLSGNKSGNANNEEEERRKNHVYQVEQPRRNVPLAQKAEKDMKLQFGVCAKEDTIGTALSINLPSACPQKTANFSDVHYESSVTGNTTTTTGLISVNNVQRERTLQNTSVTGTTLTADVVPAVPLRSPKYGLKT</sequence>
<accession>A0A0D8XG44</accession>
<organism evidence="2 3">
    <name type="scientific">Dictyocaulus viviparus</name>
    <name type="common">Bovine lungworm</name>
    <dbReference type="NCBI Taxonomy" id="29172"/>
    <lineage>
        <taxon>Eukaryota</taxon>
        <taxon>Metazoa</taxon>
        <taxon>Ecdysozoa</taxon>
        <taxon>Nematoda</taxon>
        <taxon>Chromadorea</taxon>
        <taxon>Rhabditida</taxon>
        <taxon>Rhabditina</taxon>
        <taxon>Rhabditomorpha</taxon>
        <taxon>Strongyloidea</taxon>
        <taxon>Metastrongylidae</taxon>
        <taxon>Dictyocaulus</taxon>
    </lineage>
</organism>
<dbReference type="Proteomes" id="UP000053766">
    <property type="component" value="Unassembled WGS sequence"/>
</dbReference>
<dbReference type="AlphaFoldDB" id="A0A0D8XG44"/>
<reference evidence="3" key="2">
    <citation type="journal article" date="2016" name="Sci. Rep.">
        <title>Dictyocaulus viviparus genome, variome and transcriptome elucidate lungworm biology and support future intervention.</title>
        <authorList>
            <person name="McNulty S.N."/>
            <person name="Strube C."/>
            <person name="Rosa B.A."/>
            <person name="Martin J.C."/>
            <person name="Tyagi R."/>
            <person name="Choi Y.J."/>
            <person name="Wang Q."/>
            <person name="Hallsworth Pepin K."/>
            <person name="Zhang X."/>
            <person name="Ozersky P."/>
            <person name="Wilson R.K."/>
            <person name="Sternberg P.W."/>
            <person name="Gasser R.B."/>
            <person name="Mitreva M."/>
        </authorList>
    </citation>
    <scope>NUCLEOTIDE SEQUENCE [LARGE SCALE GENOMIC DNA]</scope>
    <source>
        <strain evidence="3">HannoverDv2000</strain>
    </source>
</reference>
<evidence type="ECO:0000313" key="2">
    <source>
        <dbReference type="EMBL" id="KJH41341.1"/>
    </source>
</evidence>
<feature type="region of interest" description="Disordered" evidence="1">
    <location>
        <begin position="1"/>
        <end position="75"/>
    </location>
</feature>
<evidence type="ECO:0000256" key="1">
    <source>
        <dbReference type="SAM" id="MobiDB-lite"/>
    </source>
</evidence>
<dbReference type="EMBL" id="KN716847">
    <property type="protein sequence ID" value="KJH41341.1"/>
    <property type="molecule type" value="Genomic_DNA"/>
</dbReference>